<dbReference type="PROSITE" id="PS51352">
    <property type="entry name" value="THIOREDOXIN_2"/>
    <property type="match status" value="1"/>
</dbReference>
<dbReference type="InterPro" id="IPR013766">
    <property type="entry name" value="Thioredoxin_domain"/>
</dbReference>
<dbReference type="RefSeq" id="WP_076085738.1">
    <property type="nucleotide sequence ID" value="NZ_CP019070.1"/>
</dbReference>
<protein>
    <recommendedName>
        <fullName evidence="6 7">Thioredoxin</fullName>
    </recommendedName>
</protein>
<dbReference type="InterPro" id="IPR036249">
    <property type="entry name" value="Thioredoxin-like_sf"/>
</dbReference>
<dbReference type="Gene3D" id="3.40.30.10">
    <property type="entry name" value="Glutaredoxin"/>
    <property type="match status" value="1"/>
</dbReference>
<keyword evidence="4 9" id="KW-1015">Disulfide bond</keyword>
<proteinExistence type="inferred from homology"/>
<evidence type="ECO:0000256" key="7">
    <source>
        <dbReference type="PIRNR" id="PIRNR000077"/>
    </source>
</evidence>
<accession>A0A1P8KLM7</accession>
<dbReference type="SUPFAM" id="SSF52833">
    <property type="entry name" value="Thioredoxin-like"/>
    <property type="match status" value="1"/>
</dbReference>
<dbReference type="NCBIfam" id="TIGR01068">
    <property type="entry name" value="thioredoxin"/>
    <property type="match status" value="1"/>
</dbReference>
<evidence type="ECO:0000256" key="1">
    <source>
        <dbReference type="ARBA" id="ARBA00008987"/>
    </source>
</evidence>
<feature type="site" description="Contributes to redox potential value" evidence="8">
    <location>
        <position position="32"/>
    </location>
</feature>
<gene>
    <name evidence="11" type="ORF">LPB137_05980</name>
</gene>
<evidence type="ECO:0000256" key="6">
    <source>
        <dbReference type="NCBIfam" id="TIGR01068"/>
    </source>
</evidence>
<dbReference type="PANTHER" id="PTHR45663:SF11">
    <property type="entry name" value="GEO12009P1"/>
    <property type="match status" value="1"/>
</dbReference>
<evidence type="ECO:0000256" key="4">
    <source>
        <dbReference type="ARBA" id="ARBA00023157"/>
    </source>
</evidence>
<dbReference type="EMBL" id="CP019070">
    <property type="protein sequence ID" value="APW65428.1"/>
    <property type="molecule type" value="Genomic_DNA"/>
</dbReference>
<feature type="active site" description="Nucleophile" evidence="8">
    <location>
        <position position="30"/>
    </location>
</feature>
<reference evidence="11 12" key="1">
    <citation type="submission" date="2017-01" db="EMBL/GenBank/DDBJ databases">
        <title>Genome sequencing of Arcobacter sp. LPB0137.</title>
        <authorList>
            <person name="Lee G.-W."/>
            <person name="Yi H."/>
        </authorList>
    </citation>
    <scope>NUCLEOTIDE SEQUENCE [LARGE SCALE GENOMIC DNA]</scope>
    <source>
        <strain evidence="11 12">LPB0137</strain>
    </source>
</reference>
<dbReference type="AlphaFoldDB" id="A0A1P8KLM7"/>
<dbReference type="PROSITE" id="PS00194">
    <property type="entry name" value="THIOREDOXIN_1"/>
    <property type="match status" value="1"/>
</dbReference>
<keyword evidence="5 9" id="KW-0676">Redox-active center</keyword>
<dbReference type="PANTHER" id="PTHR45663">
    <property type="entry name" value="GEO12009P1"/>
    <property type="match status" value="1"/>
</dbReference>
<evidence type="ECO:0000259" key="10">
    <source>
        <dbReference type="PROSITE" id="PS51352"/>
    </source>
</evidence>
<dbReference type="PRINTS" id="PR00421">
    <property type="entry name" value="THIOREDOXIN"/>
</dbReference>
<organism evidence="11 12">
    <name type="scientific">Poseidonibacter parvus</name>
    <dbReference type="NCBI Taxonomy" id="1850254"/>
    <lineage>
        <taxon>Bacteria</taxon>
        <taxon>Pseudomonadati</taxon>
        <taxon>Campylobacterota</taxon>
        <taxon>Epsilonproteobacteria</taxon>
        <taxon>Campylobacterales</taxon>
        <taxon>Arcobacteraceae</taxon>
        <taxon>Poseidonibacter</taxon>
    </lineage>
</organism>
<dbReference type="OrthoDB" id="9790390at2"/>
<feature type="site" description="Deprotonates C-terminal active site Cys" evidence="8">
    <location>
        <position position="24"/>
    </location>
</feature>
<dbReference type="KEGG" id="alp:LPB137_05980"/>
<evidence type="ECO:0000313" key="12">
    <source>
        <dbReference type="Proteomes" id="UP000186074"/>
    </source>
</evidence>
<feature type="site" description="Contributes to redox potential value" evidence="8">
    <location>
        <position position="31"/>
    </location>
</feature>
<dbReference type="GO" id="GO:0015035">
    <property type="term" value="F:protein-disulfide reductase activity"/>
    <property type="evidence" value="ECO:0007669"/>
    <property type="project" value="UniProtKB-UniRule"/>
</dbReference>
<evidence type="ECO:0000256" key="3">
    <source>
        <dbReference type="ARBA" id="ARBA00022982"/>
    </source>
</evidence>
<dbReference type="GO" id="GO:0045454">
    <property type="term" value="P:cell redox homeostasis"/>
    <property type="evidence" value="ECO:0007669"/>
    <property type="project" value="TreeGrafter"/>
</dbReference>
<sequence>MSKYIELTNENFDATVKEGVSLVDFWAPWCGPCKMISPIIDQLAVDFDGKANICKVNADEQQDLTVKYGVRSIPTIIFIKNGEVIDQVIGTSANKEVLTEKINSLINK</sequence>
<dbReference type="Proteomes" id="UP000186074">
    <property type="component" value="Chromosome"/>
</dbReference>
<evidence type="ECO:0000256" key="9">
    <source>
        <dbReference type="PIRSR" id="PIRSR000077-4"/>
    </source>
</evidence>
<feature type="disulfide bond" description="Redox-active" evidence="9">
    <location>
        <begin position="30"/>
        <end position="33"/>
    </location>
</feature>
<keyword evidence="12" id="KW-1185">Reference proteome</keyword>
<dbReference type="InterPro" id="IPR017937">
    <property type="entry name" value="Thioredoxin_CS"/>
</dbReference>
<dbReference type="InterPro" id="IPR005746">
    <property type="entry name" value="Thioredoxin"/>
</dbReference>
<feature type="domain" description="Thioredoxin" evidence="10">
    <location>
        <begin position="1"/>
        <end position="107"/>
    </location>
</feature>
<dbReference type="CDD" id="cd02947">
    <property type="entry name" value="TRX_family"/>
    <property type="match status" value="1"/>
</dbReference>
<dbReference type="STRING" id="1850254.LPB137_05980"/>
<dbReference type="GO" id="GO:0005829">
    <property type="term" value="C:cytosol"/>
    <property type="evidence" value="ECO:0007669"/>
    <property type="project" value="TreeGrafter"/>
</dbReference>
<feature type="active site" description="Nucleophile" evidence="8">
    <location>
        <position position="33"/>
    </location>
</feature>
<dbReference type="PIRSF" id="PIRSF000077">
    <property type="entry name" value="Thioredoxin"/>
    <property type="match status" value="1"/>
</dbReference>
<evidence type="ECO:0000256" key="2">
    <source>
        <dbReference type="ARBA" id="ARBA00022448"/>
    </source>
</evidence>
<keyword evidence="2" id="KW-0813">Transport</keyword>
<comment type="similarity">
    <text evidence="1 7">Belongs to the thioredoxin family.</text>
</comment>
<dbReference type="Pfam" id="PF00085">
    <property type="entry name" value="Thioredoxin"/>
    <property type="match status" value="1"/>
</dbReference>
<dbReference type="FunFam" id="3.40.30.10:FF:000001">
    <property type="entry name" value="Thioredoxin"/>
    <property type="match status" value="1"/>
</dbReference>
<evidence type="ECO:0000313" key="11">
    <source>
        <dbReference type="EMBL" id="APW65428.1"/>
    </source>
</evidence>
<name>A0A1P8KLM7_9BACT</name>
<evidence type="ECO:0000256" key="8">
    <source>
        <dbReference type="PIRSR" id="PIRSR000077-1"/>
    </source>
</evidence>
<evidence type="ECO:0000256" key="5">
    <source>
        <dbReference type="ARBA" id="ARBA00023284"/>
    </source>
</evidence>
<keyword evidence="3" id="KW-0249">Electron transport</keyword>